<evidence type="ECO:0000256" key="1">
    <source>
        <dbReference type="SAM" id="Phobius"/>
    </source>
</evidence>
<name>A0A1Y3APP1_EURMA</name>
<reference evidence="2 3" key="1">
    <citation type="submission" date="2017-03" db="EMBL/GenBank/DDBJ databases">
        <title>Genome Survey of Euroglyphus maynei.</title>
        <authorList>
            <person name="Arlian L.G."/>
            <person name="Morgan M.S."/>
            <person name="Rider S.D."/>
        </authorList>
    </citation>
    <scope>NUCLEOTIDE SEQUENCE [LARGE SCALE GENOMIC DNA]</scope>
    <source>
        <strain evidence="2">Arlian Lab</strain>
        <tissue evidence="2">Whole body</tissue>
    </source>
</reference>
<dbReference type="OrthoDB" id="6525950at2759"/>
<dbReference type="Proteomes" id="UP000194236">
    <property type="component" value="Unassembled WGS sequence"/>
</dbReference>
<feature type="transmembrane region" description="Helical" evidence="1">
    <location>
        <begin position="50"/>
        <end position="73"/>
    </location>
</feature>
<comment type="caution">
    <text evidence="2">The sequence shown here is derived from an EMBL/GenBank/DDBJ whole genome shotgun (WGS) entry which is preliminary data.</text>
</comment>
<proteinExistence type="predicted"/>
<feature type="transmembrane region" description="Helical" evidence="1">
    <location>
        <begin position="98"/>
        <end position="117"/>
    </location>
</feature>
<evidence type="ECO:0000313" key="3">
    <source>
        <dbReference type="Proteomes" id="UP000194236"/>
    </source>
</evidence>
<accession>A0A1Y3APP1</accession>
<evidence type="ECO:0000313" key="2">
    <source>
        <dbReference type="EMBL" id="OTF69794.1"/>
    </source>
</evidence>
<keyword evidence="3" id="KW-1185">Reference proteome</keyword>
<gene>
    <name evidence="2" type="ORF">BLA29_003655</name>
</gene>
<protein>
    <submittedName>
        <fullName evidence="2">Uncharacterized protein</fullName>
    </submittedName>
</protein>
<organism evidence="2 3">
    <name type="scientific">Euroglyphus maynei</name>
    <name type="common">Mayne's house dust mite</name>
    <dbReference type="NCBI Taxonomy" id="6958"/>
    <lineage>
        <taxon>Eukaryota</taxon>
        <taxon>Metazoa</taxon>
        <taxon>Ecdysozoa</taxon>
        <taxon>Arthropoda</taxon>
        <taxon>Chelicerata</taxon>
        <taxon>Arachnida</taxon>
        <taxon>Acari</taxon>
        <taxon>Acariformes</taxon>
        <taxon>Sarcoptiformes</taxon>
        <taxon>Astigmata</taxon>
        <taxon>Psoroptidia</taxon>
        <taxon>Analgoidea</taxon>
        <taxon>Pyroglyphidae</taxon>
        <taxon>Pyroglyphinae</taxon>
        <taxon>Euroglyphus</taxon>
    </lineage>
</organism>
<feature type="transmembrane region" description="Helical" evidence="1">
    <location>
        <begin position="195"/>
        <end position="216"/>
    </location>
</feature>
<feature type="transmembrane region" description="Helical" evidence="1">
    <location>
        <begin position="171"/>
        <end position="189"/>
    </location>
</feature>
<dbReference type="AlphaFoldDB" id="A0A1Y3APP1"/>
<keyword evidence="1" id="KW-0472">Membrane</keyword>
<sequence>MNSLLNFEIIMWRKLMQNKYFQLIGEIFLNNNIVIDIERRKNIIEQISRPYFRTILVGMITFFVKFATLMLIIQPEWINNYNYFEILSRMLPNDGRKYLSAALNMCAINTVVIAFYATSTNYEQFRFLLPIRYSQCRHLNKQDSDHYEWIKDYNFNDNTMRATFTRNDTDVIIRTSVANIYILDIILAINHEYLGITYSFGILSCYIIHIHLSILYKSTTKIIPKNNTKII</sequence>
<dbReference type="EMBL" id="MUJZ01068794">
    <property type="protein sequence ID" value="OTF69794.1"/>
    <property type="molecule type" value="Genomic_DNA"/>
</dbReference>
<keyword evidence="1" id="KW-1133">Transmembrane helix</keyword>
<keyword evidence="1" id="KW-0812">Transmembrane</keyword>